<proteinExistence type="predicted"/>
<keyword evidence="1" id="KW-0614">Plasmid</keyword>
<evidence type="ECO:0000313" key="2">
    <source>
        <dbReference type="Proteomes" id="UP000593970"/>
    </source>
</evidence>
<accession>A0AA92Q8S4</accession>
<dbReference type="Proteomes" id="UP000593970">
    <property type="component" value="Plasmid pUW774mp"/>
</dbReference>
<sequence length="482" mass="54339">MNNIAISFTAIRQAIAEFQLAWRVEPNATILPDEAFLPVGHRGVLDLRRQLVVGNRGMGKSFWTHALGNEDIRNKLAEYYRFPELKSTEVRIGFNGSDKKQAFAPTVDDLAEIRQFSVGNPDLIWKALLLRIAEDMLGRKFDTLAATIGMLQQQPSRYSETLSQLDDQLAGKKQYLLVVFDALDRLAQDWVTIRELTRALLRLAIGLQSFGFIRAKIFMRVDLFSDREIFRFQDSSKIKNDHVSLVWQPEELYGLVLFEILRSPGGRPALEMLAKHTDASAALPINGEDSRLHVDAQRRLVHAVAGEFMGSSRKRGLVYTWVPLHLSDAANTCSPRTFLTAWKKAAERVPAPTDRAIDHLGLLDGVRSASQSRLNELYEDYEWIRPSLEALKRQFVPMSRDQLFQLWEDSHVMRVIESSTHGEVIKTPAGLTDSPGPEALLEAMKAVAVMDERSNGKINVPDIYRVEAGILRKGGVAVPKRQ</sequence>
<reference evidence="2" key="1">
    <citation type="submission" date="2020-04" db="EMBL/GenBank/DDBJ databases">
        <title>Ralstonia solanacearum UW576, UW763, UW773, and UW774.</title>
        <authorList>
            <person name="Steidl O."/>
            <person name="Truchon A."/>
            <person name="Allen C."/>
        </authorList>
    </citation>
    <scope>NUCLEOTIDE SEQUENCE [LARGE SCALE GENOMIC DNA]</scope>
    <source>
        <strain evidence="2">UW774</strain>
        <plasmid evidence="2">pUW774mp</plasmid>
    </source>
</reference>
<protein>
    <submittedName>
        <fullName evidence="1">Uncharacterized protein</fullName>
    </submittedName>
</protein>
<gene>
    <name evidence="1" type="ORF">HF909_22570</name>
</gene>
<geneLocation type="plasmid" evidence="1 2">
    <name>pUW774mp</name>
</geneLocation>
<dbReference type="AlphaFoldDB" id="A0AA92Q8S4"/>
<organism evidence="1 2">
    <name type="scientific">Ralstonia solanacearum</name>
    <name type="common">Pseudomonas solanacearum</name>
    <dbReference type="NCBI Taxonomy" id="305"/>
    <lineage>
        <taxon>Bacteria</taxon>
        <taxon>Pseudomonadati</taxon>
        <taxon>Pseudomonadota</taxon>
        <taxon>Betaproteobacteria</taxon>
        <taxon>Burkholderiales</taxon>
        <taxon>Burkholderiaceae</taxon>
        <taxon>Ralstonia</taxon>
        <taxon>Ralstonia solanacearum species complex</taxon>
    </lineage>
</organism>
<name>A0AA92Q8S4_RALSL</name>
<dbReference type="EMBL" id="CP051170">
    <property type="protein sequence ID" value="QOK99145.1"/>
    <property type="molecule type" value="Genomic_DNA"/>
</dbReference>
<evidence type="ECO:0000313" key="1">
    <source>
        <dbReference type="EMBL" id="QOK99145.1"/>
    </source>
</evidence>